<gene>
    <name evidence="3" type="ORF">URODEC1_LOCUS17884</name>
</gene>
<dbReference type="Proteomes" id="UP001497457">
    <property type="component" value="Chromosome 13rd"/>
</dbReference>
<evidence type="ECO:0000256" key="1">
    <source>
        <dbReference type="ARBA" id="ARBA00004906"/>
    </source>
</evidence>
<organism evidence="3 4">
    <name type="scientific">Urochloa decumbens</name>
    <dbReference type="NCBI Taxonomy" id="240449"/>
    <lineage>
        <taxon>Eukaryota</taxon>
        <taxon>Viridiplantae</taxon>
        <taxon>Streptophyta</taxon>
        <taxon>Embryophyta</taxon>
        <taxon>Tracheophyta</taxon>
        <taxon>Spermatophyta</taxon>
        <taxon>Magnoliopsida</taxon>
        <taxon>Liliopsida</taxon>
        <taxon>Poales</taxon>
        <taxon>Poaceae</taxon>
        <taxon>PACMAD clade</taxon>
        <taxon>Panicoideae</taxon>
        <taxon>Panicodae</taxon>
        <taxon>Paniceae</taxon>
        <taxon>Melinidinae</taxon>
        <taxon>Urochloa</taxon>
    </lineage>
</organism>
<protein>
    <recommendedName>
        <fullName evidence="5">Elongin-C</fullName>
    </recommendedName>
</protein>
<dbReference type="InterPro" id="IPR001232">
    <property type="entry name" value="SKP1-like"/>
</dbReference>
<evidence type="ECO:0000256" key="2">
    <source>
        <dbReference type="ARBA" id="ARBA00009993"/>
    </source>
</evidence>
<dbReference type="SMART" id="SM00512">
    <property type="entry name" value="Skp1"/>
    <property type="match status" value="1"/>
</dbReference>
<evidence type="ECO:0008006" key="5">
    <source>
        <dbReference type="Google" id="ProtNLM"/>
    </source>
</evidence>
<proteinExistence type="inferred from homology"/>
<reference evidence="3" key="1">
    <citation type="submission" date="2024-10" db="EMBL/GenBank/DDBJ databases">
        <authorList>
            <person name="Ryan C."/>
        </authorList>
    </citation>
    <scope>NUCLEOTIDE SEQUENCE [LARGE SCALE GENOMIC DNA]</scope>
</reference>
<comment type="pathway">
    <text evidence="1">Protein modification; protein ubiquitination.</text>
</comment>
<comment type="similarity">
    <text evidence="2">Belongs to the SKP1 family.</text>
</comment>
<keyword evidence="4" id="KW-1185">Reference proteome</keyword>
<dbReference type="Gene3D" id="3.30.710.10">
    <property type="entry name" value="Potassium Channel Kv1.1, Chain A"/>
    <property type="match status" value="1"/>
</dbReference>
<dbReference type="SUPFAM" id="SSF54695">
    <property type="entry name" value="POZ domain"/>
    <property type="match status" value="1"/>
</dbReference>
<dbReference type="InterPro" id="IPR011333">
    <property type="entry name" value="SKP1/BTB/POZ_sf"/>
</dbReference>
<dbReference type="GO" id="GO:0009867">
    <property type="term" value="P:jasmonic acid mediated signaling pathway"/>
    <property type="evidence" value="ECO:0007669"/>
    <property type="project" value="UniProtKB-ARBA"/>
</dbReference>
<accession>A0ABC8WVT6</accession>
<evidence type="ECO:0000313" key="3">
    <source>
        <dbReference type="EMBL" id="CAL4916123.1"/>
    </source>
</evidence>
<dbReference type="EMBL" id="OZ075123">
    <property type="protein sequence ID" value="CAL4916123.1"/>
    <property type="molecule type" value="Genomic_DNA"/>
</dbReference>
<evidence type="ECO:0000313" key="4">
    <source>
        <dbReference type="Proteomes" id="UP001497457"/>
    </source>
</evidence>
<sequence length="127" mass="13187">MAEHAAAGEDSFVLLRCFDGEEFRVPSALARRSGVVAARMDAGDEQNAPAGGAVPVPGGVAGRVLAAVIAYWIGRHAVSADGDPGRYDEEYVAGLSHDVRVDIINAAFHLGELGLFELFAPPVAPCA</sequence>
<dbReference type="AlphaFoldDB" id="A0ABC8WVT6"/>
<name>A0ABC8WVT6_9POAL</name>